<feature type="compositionally biased region" description="Polar residues" evidence="3">
    <location>
        <begin position="57"/>
        <end position="73"/>
    </location>
</feature>
<dbReference type="RefSeq" id="WP_146439109.1">
    <property type="nucleotide sequence ID" value="NZ_SJPL01000001.1"/>
</dbReference>
<name>A0A5C5Y3W1_9PLAN</name>
<dbReference type="SUPFAM" id="SSF53822">
    <property type="entry name" value="Periplasmic binding protein-like I"/>
    <property type="match status" value="1"/>
</dbReference>
<evidence type="ECO:0000256" key="2">
    <source>
        <dbReference type="ARBA" id="ARBA00022729"/>
    </source>
</evidence>
<dbReference type="PANTHER" id="PTHR47235:SF1">
    <property type="entry name" value="BLR6548 PROTEIN"/>
    <property type="match status" value="1"/>
</dbReference>
<evidence type="ECO:0000259" key="4">
    <source>
        <dbReference type="Pfam" id="PF13458"/>
    </source>
</evidence>
<dbReference type="PANTHER" id="PTHR47235">
    <property type="entry name" value="BLR6548 PROTEIN"/>
    <property type="match status" value="1"/>
</dbReference>
<organism evidence="5 6">
    <name type="scientific">Crateriforma conspicua</name>
    <dbReference type="NCBI Taxonomy" id="2527996"/>
    <lineage>
        <taxon>Bacteria</taxon>
        <taxon>Pseudomonadati</taxon>
        <taxon>Planctomycetota</taxon>
        <taxon>Planctomycetia</taxon>
        <taxon>Planctomycetales</taxon>
        <taxon>Planctomycetaceae</taxon>
        <taxon>Crateriforma</taxon>
    </lineage>
</organism>
<reference evidence="5 6" key="1">
    <citation type="submission" date="2019-02" db="EMBL/GenBank/DDBJ databases">
        <title>Deep-cultivation of Planctomycetes and their phenomic and genomic characterization uncovers novel biology.</title>
        <authorList>
            <person name="Wiegand S."/>
            <person name="Jogler M."/>
            <person name="Boedeker C."/>
            <person name="Pinto D."/>
            <person name="Vollmers J."/>
            <person name="Rivas-Marin E."/>
            <person name="Kohn T."/>
            <person name="Peeters S.H."/>
            <person name="Heuer A."/>
            <person name="Rast P."/>
            <person name="Oberbeckmann S."/>
            <person name="Bunk B."/>
            <person name="Jeske O."/>
            <person name="Meyerdierks A."/>
            <person name="Storesund J.E."/>
            <person name="Kallscheuer N."/>
            <person name="Luecker S."/>
            <person name="Lage O.M."/>
            <person name="Pohl T."/>
            <person name="Merkel B.J."/>
            <person name="Hornburger P."/>
            <person name="Mueller R.-W."/>
            <person name="Bruemmer F."/>
            <person name="Labrenz M."/>
            <person name="Spormann A.M."/>
            <person name="Op Den Camp H."/>
            <person name="Overmann J."/>
            <person name="Amann R."/>
            <person name="Jetten M.S.M."/>
            <person name="Mascher T."/>
            <person name="Medema M.H."/>
            <person name="Devos D.P."/>
            <person name="Kaster A.-K."/>
            <person name="Ovreas L."/>
            <person name="Rohde M."/>
            <person name="Galperin M.Y."/>
            <person name="Jogler C."/>
        </authorList>
    </citation>
    <scope>NUCLEOTIDE SEQUENCE [LARGE SCALE GENOMIC DNA]</scope>
    <source>
        <strain evidence="5 6">Pan14r</strain>
    </source>
</reference>
<dbReference type="Proteomes" id="UP000317238">
    <property type="component" value="Unassembled WGS sequence"/>
</dbReference>
<dbReference type="InterPro" id="IPR028082">
    <property type="entry name" value="Peripla_BP_I"/>
</dbReference>
<dbReference type="AlphaFoldDB" id="A0A5C5Y3W1"/>
<dbReference type="Gene3D" id="3.40.50.2300">
    <property type="match status" value="2"/>
</dbReference>
<accession>A0A5C5Y3W1</accession>
<evidence type="ECO:0000256" key="3">
    <source>
        <dbReference type="SAM" id="MobiDB-lite"/>
    </source>
</evidence>
<evidence type="ECO:0000313" key="6">
    <source>
        <dbReference type="Proteomes" id="UP000317238"/>
    </source>
</evidence>
<dbReference type="InterPro" id="IPR028081">
    <property type="entry name" value="Leu-bd"/>
</dbReference>
<evidence type="ECO:0000313" key="5">
    <source>
        <dbReference type="EMBL" id="TWT69930.1"/>
    </source>
</evidence>
<proteinExistence type="inferred from homology"/>
<dbReference type="Pfam" id="PF13458">
    <property type="entry name" value="Peripla_BP_6"/>
    <property type="match status" value="1"/>
</dbReference>
<dbReference type="EMBL" id="SJPL01000001">
    <property type="protein sequence ID" value="TWT69930.1"/>
    <property type="molecule type" value="Genomic_DNA"/>
</dbReference>
<sequence>MALSIHSNRWTIFALLIASAWIAFIAQAPRVQSAHDSIASRSSNVRVDPAGADFPESVTTETHSGQRVPTSDSVNTHDRITIHVGTSTSMTGPCADLGNSVLDGIRASFHQANAEGKRYRFQITAMDDAYDPAKTASNTKRLLADPTILAVIGNVGTPTGVVAATMCCQTDTLFLAPISGAQILRTEGAQTLQHFRGSYEDEVLASINAILRYSDVSADQIGFFCLRDGLGMAGFKAACQVLGQHGGIPPHHIPVGLYARDSLAIQNGLADLLNHQRPPRAIIVGASTDAAKEFVSHARRHGYRGWIICISFVQTDSLARVIAVDDRRVIATQVVPDPLSNHAIAIRYRDALKDFSQKSHPNPASFEGYLLGSAWVHAVESLEVHPNRKSVVQAVENIFAGITPVPWLEEFRSPQNPDGKRIWATRLTSSGVQYETWDQIFASEAL</sequence>
<protein>
    <recommendedName>
        <fullName evidence="4">Leucine-binding protein domain-containing protein</fullName>
    </recommendedName>
</protein>
<keyword evidence="6" id="KW-1185">Reference proteome</keyword>
<feature type="region of interest" description="Disordered" evidence="3">
    <location>
        <begin position="40"/>
        <end position="73"/>
    </location>
</feature>
<feature type="domain" description="Leucine-binding protein" evidence="4">
    <location>
        <begin position="81"/>
        <end position="397"/>
    </location>
</feature>
<keyword evidence="2" id="KW-0732">Signal</keyword>
<dbReference type="OrthoDB" id="6111975at2"/>
<comment type="caution">
    <text evidence="5">The sequence shown here is derived from an EMBL/GenBank/DDBJ whole genome shotgun (WGS) entry which is preliminary data.</text>
</comment>
<comment type="similarity">
    <text evidence="1">Belongs to the leucine-binding protein family.</text>
</comment>
<evidence type="ECO:0000256" key="1">
    <source>
        <dbReference type="ARBA" id="ARBA00010062"/>
    </source>
</evidence>
<gene>
    <name evidence="5" type="ORF">Pan14r_22270</name>
</gene>